<sequence>MEVWAAVLSALVQSRGHPRPEREYRFHSDRMWRFDLAWPALKVAFEREGLATKGGKSRHTTNAGYAGDIEKYNAAALAGWVVIRGTTRMIESGEAGNDLLTALELASGRATTLGE</sequence>
<keyword evidence="2" id="KW-1185">Reference proteome</keyword>
<dbReference type="EMBL" id="CP025958">
    <property type="protein sequence ID" value="AWM38721.1"/>
    <property type="molecule type" value="Genomic_DNA"/>
</dbReference>
<dbReference type="RefSeq" id="WP_010050608.1">
    <property type="nucleotide sequence ID" value="NZ_CP025958.1"/>
</dbReference>
<evidence type="ECO:0000313" key="1">
    <source>
        <dbReference type="EMBL" id="AWM38721.1"/>
    </source>
</evidence>
<evidence type="ECO:0000313" key="2">
    <source>
        <dbReference type="Proteomes" id="UP000245802"/>
    </source>
</evidence>
<accession>A0A2Z3H1J7</accession>
<reference evidence="1 2" key="1">
    <citation type="submission" date="2018-01" db="EMBL/GenBank/DDBJ databases">
        <title>G. obscuriglobus.</title>
        <authorList>
            <person name="Franke J."/>
            <person name="Blomberg W."/>
            <person name="Selmecki A."/>
        </authorList>
    </citation>
    <scope>NUCLEOTIDE SEQUENCE [LARGE SCALE GENOMIC DNA]</scope>
    <source>
        <strain evidence="1 2">DSM 5831</strain>
    </source>
</reference>
<organism evidence="1 2">
    <name type="scientific">Gemmata obscuriglobus</name>
    <dbReference type="NCBI Taxonomy" id="114"/>
    <lineage>
        <taxon>Bacteria</taxon>
        <taxon>Pseudomonadati</taxon>
        <taxon>Planctomycetota</taxon>
        <taxon>Planctomycetia</taxon>
        <taxon>Gemmatales</taxon>
        <taxon>Gemmataceae</taxon>
        <taxon>Gemmata</taxon>
    </lineage>
</organism>
<dbReference type="OrthoDB" id="583593at2"/>
<evidence type="ECO:0008006" key="3">
    <source>
        <dbReference type="Google" id="ProtNLM"/>
    </source>
</evidence>
<name>A0A2Z3H1J7_9BACT</name>
<dbReference type="KEGG" id="gog:C1280_18145"/>
<dbReference type="AlphaFoldDB" id="A0A2Z3H1J7"/>
<protein>
    <recommendedName>
        <fullName evidence="3">DUF559 domain-containing protein</fullName>
    </recommendedName>
</protein>
<gene>
    <name evidence="1" type="ORF">C1280_18145</name>
</gene>
<proteinExistence type="predicted"/>
<dbReference type="Proteomes" id="UP000245802">
    <property type="component" value="Chromosome"/>
</dbReference>